<sequence length="101" mass="11453">MGEGELVKTFNIDRYRTVTLFDLTVLKFTRELGGVVRTHQLIDELSKIYAIKDHSTVTSSVRKLSTYGLMEIISRGVYRITPEGERVLKVAVELLLGTNHD</sequence>
<keyword evidence="2" id="KW-1185">Reference proteome</keyword>
<dbReference type="KEGG" id="pog:Pogu_ECE005"/>
<gene>
    <name evidence="1" type="ORF">Pogu_ECE005</name>
</gene>
<reference evidence="1 2" key="1">
    <citation type="submission" date="2012-01" db="EMBL/GenBank/DDBJ databases">
        <title>Complete Genome Sequence of Pyrobaculum oguniense.</title>
        <authorList>
            <person name="Bernick D.L."/>
            <person name="Karplus K."/>
            <person name="Lui L.M."/>
            <person name="Coker J.K.C."/>
            <person name="Murphy J.N."/>
            <person name="Cozen A.E."/>
            <person name="Chan P.P."/>
            <person name="Lowe T.M."/>
        </authorList>
    </citation>
    <scope>NUCLEOTIDE SEQUENCE [LARGE SCALE GENOMIC DNA]</scope>
    <source>
        <strain evidence="1 2">TE7</strain>
        <plasmid evidence="1 2">extrachromosomal element</plasmid>
    </source>
</reference>
<dbReference type="AlphaFoldDB" id="H6QE02"/>
<dbReference type="InterPro" id="IPR036390">
    <property type="entry name" value="WH_DNA-bd_sf"/>
</dbReference>
<dbReference type="Proteomes" id="UP000009062">
    <property type="component" value="Plasmid extrachromosomal element"/>
</dbReference>
<dbReference type="InterPro" id="IPR036388">
    <property type="entry name" value="WH-like_DNA-bd_sf"/>
</dbReference>
<organism evidence="1 2">
    <name type="scientific">Pyrobaculum oguniense (strain DSM 13380 / JCM 10595 / TE7)</name>
    <dbReference type="NCBI Taxonomy" id="698757"/>
    <lineage>
        <taxon>Archaea</taxon>
        <taxon>Thermoproteota</taxon>
        <taxon>Thermoprotei</taxon>
        <taxon>Thermoproteales</taxon>
        <taxon>Thermoproteaceae</taxon>
        <taxon>Pyrobaculum</taxon>
    </lineage>
</organism>
<dbReference type="HOGENOM" id="CLU_2285160_0_0_2"/>
<evidence type="ECO:0008006" key="3">
    <source>
        <dbReference type="Google" id="ProtNLM"/>
    </source>
</evidence>
<dbReference type="Gene3D" id="1.10.10.10">
    <property type="entry name" value="Winged helix-like DNA-binding domain superfamily/Winged helix DNA-binding domain"/>
    <property type="match status" value="1"/>
</dbReference>
<dbReference type="EMBL" id="CP003317">
    <property type="protein sequence ID" value="AFA40832.1"/>
    <property type="molecule type" value="Genomic_DNA"/>
</dbReference>
<evidence type="ECO:0000313" key="2">
    <source>
        <dbReference type="Proteomes" id="UP000009062"/>
    </source>
</evidence>
<accession>H6QE02</accession>
<dbReference type="eggNOG" id="arCOG03924">
    <property type="taxonomic scope" value="Archaea"/>
</dbReference>
<keyword evidence="1" id="KW-0614">Plasmid</keyword>
<proteinExistence type="predicted"/>
<name>H6QE02_PYROT</name>
<evidence type="ECO:0000313" key="1">
    <source>
        <dbReference type="EMBL" id="AFA40832.1"/>
    </source>
</evidence>
<dbReference type="SUPFAM" id="SSF46785">
    <property type="entry name" value="Winged helix' DNA-binding domain"/>
    <property type="match status" value="1"/>
</dbReference>
<protein>
    <recommendedName>
        <fullName evidence="3">Transcriptional regulator</fullName>
    </recommendedName>
</protein>
<geneLocation type="plasmid" evidence="1 2">
    <name>extrachromosomal element</name>
</geneLocation>